<accession>A0A640TB69</accession>
<evidence type="ECO:0000313" key="1">
    <source>
        <dbReference type="EMBL" id="GFE19536.1"/>
    </source>
</evidence>
<dbReference type="Proteomes" id="UP000430079">
    <property type="component" value="Unassembled WGS sequence"/>
</dbReference>
<sequence>MRARLRLRSPLPDPVKERRAVDELRDALRNTYIVMAERIGSRQDCTVSPATTEPIH</sequence>
<proteinExistence type="predicted"/>
<gene>
    <name evidence="1" type="ORF">Sgleb_75830</name>
</gene>
<dbReference type="AlphaFoldDB" id="A0A640TB69"/>
<name>A0A640TB69_9ACTN</name>
<organism evidence="1 2">
    <name type="scientific">Streptomyces glebosus</name>
    <dbReference type="NCBI Taxonomy" id="249580"/>
    <lineage>
        <taxon>Bacteria</taxon>
        <taxon>Bacillati</taxon>
        <taxon>Actinomycetota</taxon>
        <taxon>Actinomycetes</taxon>
        <taxon>Kitasatosporales</taxon>
        <taxon>Streptomycetaceae</taxon>
        <taxon>Streptomyces</taxon>
    </lineage>
</organism>
<reference evidence="1 2" key="1">
    <citation type="submission" date="2019-12" db="EMBL/GenBank/DDBJ databases">
        <title>Whole genome shotgun sequence of Streptomyces hygroscopicus subsp. glebosus NBRC 13786.</title>
        <authorList>
            <person name="Ichikawa N."/>
            <person name="Kimura A."/>
            <person name="Kitahashi Y."/>
            <person name="Komaki H."/>
            <person name="Tamura T."/>
        </authorList>
    </citation>
    <scope>NUCLEOTIDE SEQUENCE [LARGE SCALE GENOMIC DNA]</scope>
    <source>
        <strain evidence="1 2">NBRC 13786</strain>
    </source>
</reference>
<evidence type="ECO:0000313" key="2">
    <source>
        <dbReference type="Proteomes" id="UP000430079"/>
    </source>
</evidence>
<keyword evidence="2" id="KW-1185">Reference proteome</keyword>
<comment type="caution">
    <text evidence="1">The sequence shown here is derived from an EMBL/GenBank/DDBJ whole genome shotgun (WGS) entry which is preliminary data.</text>
</comment>
<dbReference type="EMBL" id="BLIO01000001">
    <property type="protein sequence ID" value="GFE19536.1"/>
    <property type="molecule type" value="Genomic_DNA"/>
</dbReference>
<protein>
    <submittedName>
        <fullName evidence="1">Uncharacterized protein</fullName>
    </submittedName>
</protein>